<evidence type="ECO:0000313" key="2">
    <source>
        <dbReference type="Proteomes" id="UP000061665"/>
    </source>
</evidence>
<gene>
    <name evidence="1" type="ORF">WJ53_08960</name>
</gene>
<dbReference type="Proteomes" id="UP000061665">
    <property type="component" value="Unassembled WGS sequence"/>
</dbReference>
<evidence type="ECO:0000313" key="1">
    <source>
        <dbReference type="EMBL" id="KVM28585.1"/>
    </source>
</evidence>
<sequence length="75" mass="7491">MITMIVLPGSPSPPITGVASLVESPSPIGTSSSPVLSQMSPIVGFCGATVSMITCHVSDGTDSLPAASRTTMLKS</sequence>
<name>A0AB73G328_9BURK</name>
<accession>A0AB73G328</accession>
<organism evidence="1 2">
    <name type="scientific">Burkholderia ubonensis</name>
    <dbReference type="NCBI Taxonomy" id="101571"/>
    <lineage>
        <taxon>Bacteria</taxon>
        <taxon>Pseudomonadati</taxon>
        <taxon>Pseudomonadota</taxon>
        <taxon>Betaproteobacteria</taxon>
        <taxon>Burkholderiales</taxon>
        <taxon>Burkholderiaceae</taxon>
        <taxon>Burkholderia</taxon>
        <taxon>Burkholderia cepacia complex</taxon>
    </lineage>
</organism>
<dbReference type="AlphaFoldDB" id="A0AB73G328"/>
<proteinExistence type="predicted"/>
<comment type="caution">
    <text evidence="1">The sequence shown here is derived from an EMBL/GenBank/DDBJ whole genome shotgun (WGS) entry which is preliminary data.</text>
</comment>
<protein>
    <submittedName>
        <fullName evidence="1">Uncharacterized protein</fullName>
    </submittedName>
</protein>
<reference evidence="1 2" key="1">
    <citation type="submission" date="2015-11" db="EMBL/GenBank/DDBJ databases">
        <title>Expanding the genomic diversity of Burkholderia species for the development of highly accurate diagnostics.</title>
        <authorList>
            <person name="Sahl J."/>
            <person name="Keim P."/>
            <person name="Wagner D."/>
        </authorList>
    </citation>
    <scope>NUCLEOTIDE SEQUENCE [LARGE SCALE GENOMIC DNA]</scope>
    <source>
        <strain evidence="1 2">MSMB2058</strain>
    </source>
</reference>
<dbReference type="EMBL" id="LOZE01000083">
    <property type="protein sequence ID" value="KVM28585.1"/>
    <property type="molecule type" value="Genomic_DNA"/>
</dbReference>